<comment type="caution">
    <text evidence="2">The sequence shown here is derived from an EMBL/GenBank/DDBJ whole genome shotgun (WGS) entry which is preliminary data.</text>
</comment>
<evidence type="ECO:0000313" key="3">
    <source>
        <dbReference type="Proteomes" id="UP000654075"/>
    </source>
</evidence>
<dbReference type="Pfam" id="PF13621">
    <property type="entry name" value="Cupin_8"/>
    <property type="match status" value="1"/>
</dbReference>
<dbReference type="InterPro" id="IPR050910">
    <property type="entry name" value="JMJD6_ArgDemeth/LysHydrox"/>
</dbReference>
<reference evidence="2" key="1">
    <citation type="submission" date="2021-02" db="EMBL/GenBank/DDBJ databases">
        <authorList>
            <person name="Dougan E. K."/>
            <person name="Rhodes N."/>
            <person name="Thang M."/>
            <person name="Chan C."/>
        </authorList>
    </citation>
    <scope>NUCLEOTIDE SEQUENCE</scope>
</reference>
<gene>
    <name evidence="2" type="ORF">PGLA1383_LOCUS49241</name>
</gene>
<sequence length="301" mass="34255">SWNETAFKVPESAISIRMLGGPRSAVGWHSHGATVQMTVHGRKRWFLYPKDKYPPGDGPGGGFSLTDWIRLIYPTLKHEHKPLECIVGPGDMIYVPDGWYHAVVNLADTVAVSVQSRDQGAENQQFFKEISLKSVEQMWEDDPAMVQEIGQMAQEYLQLGLMNDLHARRVLYYCLMKLDPDKAVQVVLEGTDRDPFHVPMQFELASWSCADAGCTKPSSSPLRSNERFMARLEQRVKSGDKAALQTFKKVMKKWEPHLKLNSRNLKALWILNKYHRAVGNIAEADRYHARLVDLHGRGIDR</sequence>
<protein>
    <recommendedName>
        <fullName evidence="1">JmjC domain-containing protein</fullName>
    </recommendedName>
</protein>
<dbReference type="AlphaFoldDB" id="A0A813H5W8"/>
<accession>A0A813H5W8</accession>
<feature type="domain" description="JmjC" evidence="1">
    <location>
        <begin position="1"/>
        <end position="131"/>
    </location>
</feature>
<feature type="non-terminal residue" evidence="2">
    <location>
        <position position="301"/>
    </location>
</feature>
<dbReference type="Gene3D" id="2.60.120.650">
    <property type="entry name" value="Cupin"/>
    <property type="match status" value="1"/>
</dbReference>
<evidence type="ECO:0000259" key="1">
    <source>
        <dbReference type="PROSITE" id="PS51184"/>
    </source>
</evidence>
<name>A0A813H5W8_POLGL</name>
<proteinExistence type="predicted"/>
<dbReference type="InterPro" id="IPR003347">
    <property type="entry name" value="JmjC_dom"/>
</dbReference>
<organism evidence="2 3">
    <name type="scientific">Polarella glacialis</name>
    <name type="common">Dinoflagellate</name>
    <dbReference type="NCBI Taxonomy" id="89957"/>
    <lineage>
        <taxon>Eukaryota</taxon>
        <taxon>Sar</taxon>
        <taxon>Alveolata</taxon>
        <taxon>Dinophyceae</taxon>
        <taxon>Suessiales</taxon>
        <taxon>Suessiaceae</taxon>
        <taxon>Polarella</taxon>
    </lineage>
</organism>
<dbReference type="EMBL" id="CAJNNV010030728">
    <property type="protein sequence ID" value="CAE8633332.1"/>
    <property type="molecule type" value="Genomic_DNA"/>
</dbReference>
<dbReference type="SUPFAM" id="SSF51197">
    <property type="entry name" value="Clavaminate synthase-like"/>
    <property type="match status" value="1"/>
</dbReference>
<evidence type="ECO:0000313" key="2">
    <source>
        <dbReference type="EMBL" id="CAE8633332.1"/>
    </source>
</evidence>
<dbReference type="PANTHER" id="PTHR12480:SF35">
    <property type="entry name" value="TRANSCRIPTION FACTOR JUMONJI, JMJC DOMAIN-CONTAINING PROTEIN"/>
    <property type="match status" value="1"/>
</dbReference>
<keyword evidence="3" id="KW-1185">Reference proteome</keyword>
<dbReference type="InterPro" id="IPR041667">
    <property type="entry name" value="Cupin_8"/>
</dbReference>
<dbReference type="GO" id="GO:0005737">
    <property type="term" value="C:cytoplasm"/>
    <property type="evidence" value="ECO:0007669"/>
    <property type="project" value="TreeGrafter"/>
</dbReference>
<dbReference type="PROSITE" id="PS51184">
    <property type="entry name" value="JMJC"/>
    <property type="match status" value="1"/>
</dbReference>
<dbReference type="OrthoDB" id="410827at2759"/>
<dbReference type="PANTHER" id="PTHR12480">
    <property type="entry name" value="ARGININE DEMETHYLASE AND LYSYL-HYDROXYLASE JMJD"/>
    <property type="match status" value="1"/>
</dbReference>
<dbReference type="Proteomes" id="UP000654075">
    <property type="component" value="Unassembled WGS sequence"/>
</dbReference>